<dbReference type="SUPFAM" id="SSF53254">
    <property type="entry name" value="Phosphoglycerate mutase-like"/>
    <property type="match status" value="1"/>
</dbReference>
<feature type="non-terminal residue" evidence="1">
    <location>
        <position position="33"/>
    </location>
</feature>
<name>A0A382BVC8_9ZZZZ</name>
<dbReference type="PIRSF" id="PIRSF000709">
    <property type="entry name" value="6PFK_2-Ptase"/>
    <property type="match status" value="1"/>
</dbReference>
<dbReference type="InterPro" id="IPR001345">
    <property type="entry name" value="PG/BPGM_mutase_AS"/>
</dbReference>
<organism evidence="1">
    <name type="scientific">marine metagenome</name>
    <dbReference type="NCBI Taxonomy" id="408172"/>
    <lineage>
        <taxon>unclassified sequences</taxon>
        <taxon>metagenomes</taxon>
        <taxon>ecological metagenomes</taxon>
    </lineage>
</organism>
<dbReference type="EMBL" id="UINC01031544">
    <property type="protein sequence ID" value="SVB17755.1"/>
    <property type="molecule type" value="Genomic_DNA"/>
</dbReference>
<dbReference type="AlphaFoldDB" id="A0A382BVC8"/>
<dbReference type="Pfam" id="PF00300">
    <property type="entry name" value="His_Phos_1"/>
    <property type="match status" value="1"/>
</dbReference>
<accession>A0A382BVC8</accession>
<feature type="non-terminal residue" evidence="1">
    <location>
        <position position="1"/>
    </location>
</feature>
<proteinExistence type="predicted"/>
<reference evidence="1" key="1">
    <citation type="submission" date="2018-05" db="EMBL/GenBank/DDBJ databases">
        <authorList>
            <person name="Lanie J.A."/>
            <person name="Ng W.-L."/>
            <person name="Kazmierczak K.M."/>
            <person name="Andrzejewski T.M."/>
            <person name="Davidsen T.M."/>
            <person name="Wayne K.J."/>
            <person name="Tettelin H."/>
            <person name="Glass J.I."/>
            <person name="Rusch D."/>
            <person name="Podicherti R."/>
            <person name="Tsui H.-C.T."/>
            <person name="Winkler M.E."/>
        </authorList>
    </citation>
    <scope>NUCLEOTIDE SEQUENCE</scope>
</reference>
<dbReference type="PROSITE" id="PS00175">
    <property type="entry name" value="PG_MUTASE"/>
    <property type="match status" value="1"/>
</dbReference>
<dbReference type="GO" id="GO:0003824">
    <property type="term" value="F:catalytic activity"/>
    <property type="evidence" value="ECO:0007669"/>
    <property type="project" value="InterPro"/>
</dbReference>
<dbReference type="InterPro" id="IPR029033">
    <property type="entry name" value="His_PPase_superfam"/>
</dbReference>
<dbReference type="CDD" id="cd07067">
    <property type="entry name" value="HP_PGM_like"/>
    <property type="match status" value="1"/>
</dbReference>
<dbReference type="InterPro" id="IPR013078">
    <property type="entry name" value="His_Pase_superF_clade-1"/>
</dbReference>
<gene>
    <name evidence="1" type="ORF">METZ01_LOCUS170609</name>
</gene>
<protein>
    <recommendedName>
        <fullName evidence="2">Phosphoglycerate mutase (2,3-diphosphoglycerate-dependent)</fullName>
    </recommendedName>
</protein>
<sequence length="33" mass="3735">VTQMLLVRHGQSEWNALGRWQGRADPSLTDVGR</sequence>
<evidence type="ECO:0000313" key="1">
    <source>
        <dbReference type="EMBL" id="SVB17755.1"/>
    </source>
</evidence>
<dbReference type="Gene3D" id="3.40.50.1240">
    <property type="entry name" value="Phosphoglycerate mutase-like"/>
    <property type="match status" value="1"/>
</dbReference>
<evidence type="ECO:0008006" key="2">
    <source>
        <dbReference type="Google" id="ProtNLM"/>
    </source>
</evidence>